<feature type="transmembrane region" description="Helical" evidence="7">
    <location>
        <begin position="39"/>
        <end position="60"/>
    </location>
</feature>
<keyword evidence="4 7" id="KW-0812">Transmembrane</keyword>
<evidence type="ECO:0000313" key="9">
    <source>
        <dbReference type="EMBL" id="QQT01025.1"/>
    </source>
</evidence>
<comment type="subcellular location">
    <subcellularLocation>
        <location evidence="1">Cell membrane</location>
        <topology evidence="1">Multi-pass membrane protein</topology>
    </subcellularLocation>
</comment>
<keyword evidence="5 7" id="KW-1133">Transmembrane helix</keyword>
<dbReference type="AlphaFoldDB" id="A0A974NNC0"/>
<dbReference type="CDD" id="cd06173">
    <property type="entry name" value="MFS_MefA_like"/>
    <property type="match status" value="1"/>
</dbReference>
<dbReference type="GO" id="GO:0022857">
    <property type="term" value="F:transmembrane transporter activity"/>
    <property type="evidence" value="ECO:0007669"/>
    <property type="project" value="InterPro"/>
</dbReference>
<feature type="transmembrane region" description="Helical" evidence="7">
    <location>
        <begin position="339"/>
        <end position="361"/>
    </location>
</feature>
<keyword evidence="3" id="KW-1003">Cell membrane</keyword>
<evidence type="ECO:0000256" key="6">
    <source>
        <dbReference type="ARBA" id="ARBA00023136"/>
    </source>
</evidence>
<proteinExistence type="predicted"/>
<organism evidence="9 10">
    <name type="scientific">Peribacillus psychrosaccharolyticus</name>
    <name type="common">Bacillus psychrosaccharolyticus</name>
    <dbReference type="NCBI Taxonomy" id="1407"/>
    <lineage>
        <taxon>Bacteria</taxon>
        <taxon>Bacillati</taxon>
        <taxon>Bacillota</taxon>
        <taxon>Bacilli</taxon>
        <taxon>Bacillales</taxon>
        <taxon>Bacillaceae</taxon>
        <taxon>Peribacillus</taxon>
    </lineage>
</organism>
<evidence type="ECO:0000256" key="3">
    <source>
        <dbReference type="ARBA" id="ARBA00022475"/>
    </source>
</evidence>
<feature type="transmembrane region" description="Helical" evidence="7">
    <location>
        <begin position="280"/>
        <end position="299"/>
    </location>
</feature>
<evidence type="ECO:0000256" key="2">
    <source>
        <dbReference type="ARBA" id="ARBA00022448"/>
    </source>
</evidence>
<evidence type="ECO:0000256" key="7">
    <source>
        <dbReference type="SAM" id="Phobius"/>
    </source>
</evidence>
<evidence type="ECO:0000256" key="1">
    <source>
        <dbReference type="ARBA" id="ARBA00004651"/>
    </source>
</evidence>
<dbReference type="InterPro" id="IPR020846">
    <property type="entry name" value="MFS_dom"/>
</dbReference>
<gene>
    <name evidence="9" type="ORF">I6J18_03720</name>
</gene>
<dbReference type="RefSeq" id="WP_201647890.1">
    <property type="nucleotide sequence ID" value="NZ_CP068053.1"/>
</dbReference>
<feature type="transmembrane region" description="Helical" evidence="7">
    <location>
        <begin position="305"/>
        <end position="327"/>
    </location>
</feature>
<feature type="domain" description="Major facilitator superfamily (MFS) profile" evidence="8">
    <location>
        <begin position="1"/>
        <end position="394"/>
    </location>
</feature>
<dbReference type="InterPro" id="IPR036259">
    <property type="entry name" value="MFS_trans_sf"/>
</dbReference>
<dbReference type="PRINTS" id="PR01988">
    <property type="entry name" value="EXPORTERBACE"/>
</dbReference>
<feature type="transmembrane region" description="Helical" evidence="7">
    <location>
        <begin position="367"/>
        <end position="388"/>
    </location>
</feature>
<dbReference type="Pfam" id="PF07690">
    <property type="entry name" value="MFS_1"/>
    <property type="match status" value="1"/>
</dbReference>
<dbReference type="Proteomes" id="UP000595254">
    <property type="component" value="Chromosome"/>
</dbReference>
<dbReference type="InterPro" id="IPR011701">
    <property type="entry name" value="MFS"/>
</dbReference>
<dbReference type="PROSITE" id="PS50850">
    <property type="entry name" value="MFS"/>
    <property type="match status" value="1"/>
</dbReference>
<feature type="transmembrane region" description="Helical" evidence="7">
    <location>
        <begin position="7"/>
        <end position="33"/>
    </location>
</feature>
<accession>A0A974NNC0</accession>
<dbReference type="InterPro" id="IPR022324">
    <property type="entry name" value="Bacilysin_exporter_BacE_put"/>
</dbReference>
<sequence>MGHWKHPILLISGIGISNLGNWIYLIAINISILNLTGSAAAVAGLYVIRPIAILLTNTWAGSLIDRVNKRKMMISVDIIRGILIFVIPFMPSLWSIYSVLLLISIAGAFFGPSSSVYITKLVPSEHRKRFNSLMSMTGSGAFLAGPAIAGLLIMYTSTDICIFINAVTFLLCALVIFFLPNVDIDLEQRKEPIRLPMLINDYRGIADFAKGMKYIMLIYFLFQMTMLINFSLDSQEATFIKTHLLLSDQSYGLIVSLTGAGALAGAACGALFANKLSIRLYLGVGMLFTQIGYLLFYLSDDFITATLSFVFLGFFMSFGNTGYTTFFQKNVPVSIMGRFGSLAELIQAAVQIILTLLVGAAAELFSLQLVCFLFAATALGLAIVLLIAGFNPSKSMYYEDNSQSA</sequence>
<keyword evidence="2" id="KW-0813">Transport</keyword>
<dbReference type="GO" id="GO:0005886">
    <property type="term" value="C:plasma membrane"/>
    <property type="evidence" value="ECO:0007669"/>
    <property type="project" value="UniProtKB-SubCell"/>
</dbReference>
<evidence type="ECO:0000259" key="8">
    <source>
        <dbReference type="PROSITE" id="PS50850"/>
    </source>
</evidence>
<reference evidence="9 10" key="1">
    <citation type="submission" date="2021-01" db="EMBL/GenBank/DDBJ databases">
        <title>FDA dAtabase for Regulatory Grade micrObial Sequences (FDA-ARGOS): Supporting development and validation of Infectious Disease Dx tests.</title>
        <authorList>
            <person name="Nelson B."/>
            <person name="Plummer A."/>
            <person name="Tallon L."/>
            <person name="Sadzewicz L."/>
            <person name="Zhao X."/>
            <person name="Boylan J."/>
            <person name="Ott S."/>
            <person name="Bowen H."/>
            <person name="Vavikolanu K."/>
            <person name="Mehta A."/>
            <person name="Aluvathingal J."/>
            <person name="Nadendla S."/>
            <person name="Myers T."/>
            <person name="Yan Y."/>
            <person name="Sichtig H."/>
        </authorList>
    </citation>
    <scope>NUCLEOTIDE SEQUENCE [LARGE SCALE GENOMIC DNA]</scope>
    <source>
        <strain evidence="9 10">FDAARGOS_1161</strain>
    </source>
</reference>
<evidence type="ECO:0000256" key="4">
    <source>
        <dbReference type="ARBA" id="ARBA00022692"/>
    </source>
</evidence>
<dbReference type="KEGG" id="ppsr:I6J18_03720"/>
<feature type="transmembrane region" description="Helical" evidence="7">
    <location>
        <begin position="130"/>
        <end position="156"/>
    </location>
</feature>
<evidence type="ECO:0000313" key="10">
    <source>
        <dbReference type="Proteomes" id="UP000595254"/>
    </source>
</evidence>
<dbReference type="EMBL" id="CP068053">
    <property type="protein sequence ID" value="QQT01025.1"/>
    <property type="molecule type" value="Genomic_DNA"/>
</dbReference>
<feature type="transmembrane region" description="Helical" evidence="7">
    <location>
        <begin position="162"/>
        <end position="180"/>
    </location>
</feature>
<feature type="transmembrane region" description="Helical" evidence="7">
    <location>
        <begin position="214"/>
        <end position="232"/>
    </location>
</feature>
<dbReference type="PANTHER" id="PTHR43266">
    <property type="entry name" value="MACROLIDE-EFFLUX PROTEIN"/>
    <property type="match status" value="1"/>
</dbReference>
<keyword evidence="10" id="KW-1185">Reference proteome</keyword>
<keyword evidence="6 7" id="KW-0472">Membrane</keyword>
<evidence type="ECO:0000256" key="5">
    <source>
        <dbReference type="ARBA" id="ARBA00022989"/>
    </source>
</evidence>
<dbReference type="PANTHER" id="PTHR43266:SF2">
    <property type="entry name" value="MAJOR FACILITATOR SUPERFAMILY (MFS) PROFILE DOMAIN-CONTAINING PROTEIN"/>
    <property type="match status" value="1"/>
</dbReference>
<feature type="transmembrane region" description="Helical" evidence="7">
    <location>
        <begin position="252"/>
        <end position="273"/>
    </location>
</feature>
<dbReference type="Gene3D" id="1.20.1250.20">
    <property type="entry name" value="MFS general substrate transporter like domains"/>
    <property type="match status" value="1"/>
</dbReference>
<protein>
    <submittedName>
        <fullName evidence="9">MFS transporter</fullName>
    </submittedName>
</protein>
<dbReference type="SUPFAM" id="SSF103473">
    <property type="entry name" value="MFS general substrate transporter"/>
    <property type="match status" value="1"/>
</dbReference>
<name>A0A974NNC0_PERPY</name>